<comment type="caution">
    <text evidence="1">The sequence shown here is derived from an EMBL/GenBank/DDBJ whole genome shotgun (WGS) entry which is preliminary data.</text>
</comment>
<dbReference type="Proteomes" id="UP001365542">
    <property type="component" value="Unassembled WGS sequence"/>
</dbReference>
<reference evidence="1 2" key="1">
    <citation type="submission" date="2019-10" db="EMBL/GenBank/DDBJ databases">
        <authorList>
            <person name="Palmer J.M."/>
        </authorList>
    </citation>
    <scope>NUCLEOTIDE SEQUENCE [LARGE SCALE GENOMIC DNA]</scope>
    <source>
        <strain evidence="1 2">TWF694</strain>
    </source>
</reference>
<accession>A0AAV9XR96</accession>
<dbReference type="AlphaFoldDB" id="A0AAV9XR96"/>
<dbReference type="EMBL" id="JAVHJO010000001">
    <property type="protein sequence ID" value="KAK6544471.1"/>
    <property type="molecule type" value="Genomic_DNA"/>
</dbReference>
<evidence type="ECO:0000313" key="1">
    <source>
        <dbReference type="EMBL" id="KAK6544471.1"/>
    </source>
</evidence>
<protein>
    <submittedName>
        <fullName evidence="1">Uncharacterized protein</fullName>
    </submittedName>
</protein>
<proteinExistence type="predicted"/>
<name>A0AAV9XR96_9PEZI</name>
<evidence type="ECO:0000313" key="2">
    <source>
        <dbReference type="Proteomes" id="UP001365542"/>
    </source>
</evidence>
<gene>
    <name evidence="1" type="ORF">TWF694_001165</name>
</gene>
<organism evidence="1 2">
    <name type="scientific">Orbilia ellipsospora</name>
    <dbReference type="NCBI Taxonomy" id="2528407"/>
    <lineage>
        <taxon>Eukaryota</taxon>
        <taxon>Fungi</taxon>
        <taxon>Dikarya</taxon>
        <taxon>Ascomycota</taxon>
        <taxon>Pezizomycotina</taxon>
        <taxon>Orbiliomycetes</taxon>
        <taxon>Orbiliales</taxon>
        <taxon>Orbiliaceae</taxon>
        <taxon>Orbilia</taxon>
    </lineage>
</organism>
<sequence length="258" mass="29291">MDLLNVIVPSTPLQWWFTSNISKWRHLISIPGISTCTDPSTLLIFDWKILFEISLRQPSSIWSLCPPLIINLSSNRSLYISILAVIQEVDFVTSKATFRLHTHTIEVLCKAHREYISHQRGIPLQHAQRLVALFRHRLDVLQVNLNATVLTCTDGVYARGDFPGYASHPRADKSVVKKLGLVLRENGLRKIILDAFVEVRCSIPGFVFGRPGGVLQLGFRSDEKDKEENVVFPYHELQSLLYNGSRAHSAHLKRSNVE</sequence>
<keyword evidence="2" id="KW-1185">Reference proteome</keyword>